<sequence length="822" mass="92611">MLAMSKKKIVLTGGGTAGHVFPLIEVARELRDDNYSFLYFGSGAQIEKEKLQDKNIQYTKIISGKVRRYFTLESFVLNIIDIFKFIIGTIQAFIILVKTKPELIFSKGGYASLPVIISGALLRIPIFIHESDLKMGLVNRISFMFARQVFLSFPEDAYNIIKSKTFYTGIPLRKEFFSGEIKVVKDQILVMGGSSGAVTLNDKIIEVLPSLAKKYRIIHQTGDFDFKRVKNMADQLSSDVKEKYKPISFSNDIVKLIRESEIIISRSGATTIFECATSSKPLIVIPLPEEVTDHQMINAKYLEKNKMALVFDQRREGNELLNLIEKMSKDKEIYSSNINLLSFPLSAEVIARNIDELLGENLVTQASKIHFIGSMGVSMRQIFEISKSLDKDVSGSDIKLLGHSPKNIRRDLDLVVYSSSITPTSPAYSELAEAKRLNIYSIKRSKFIGELMKGRKSVTVSGMHGKTTITAAISHLLEKAQVDPSYLIGAPDRKGRPSFKFNHTGAIIVEACEYDGSFLDMKSTYGVISNIEEEHMDYFKGGISEIIKSFSQYISNIACGGKIFVNWDDDNVRKLIKLSARTIMSGKIEIVKIGFKQADYQIIDFESCSSAFAIKHNGHKQRIKMNILGQYNVFNLAVAYAVAVNGFGLEAQQVAENLETFVGVARRFEKKYEKNNIVIYDDYAHHPTEIKSLFEMIENKFASKNKVVLYEQHQQERFNRFWQDYLAVFAKSTIDTFIFLPVKKIPGRESEEKIKMRDFVEKLKDIGTQCFFVDDYEKAAKVAASQIRGGSIVITVGATDIYKAGDGLIKLLSSNKSDKLTL</sequence>
<dbReference type="GO" id="GO:0008360">
    <property type="term" value="P:regulation of cell shape"/>
    <property type="evidence" value="ECO:0007669"/>
    <property type="project" value="UniProtKB-KW"/>
</dbReference>
<feature type="domain" description="Mur ligase C-terminal" evidence="14">
    <location>
        <begin position="666"/>
        <end position="798"/>
    </location>
</feature>
<comment type="caution">
    <text evidence="11">Lacks conserved residue(s) required for the propagation of feature annotation.</text>
</comment>
<dbReference type="InterPro" id="IPR036565">
    <property type="entry name" value="Mur-like_cat_sf"/>
</dbReference>
<dbReference type="InterPro" id="IPR004101">
    <property type="entry name" value="Mur_ligase_C"/>
</dbReference>
<reference evidence="19" key="1">
    <citation type="submission" date="2017-09" db="EMBL/GenBank/DDBJ databases">
        <title>Depth-based differentiation of microbial function through sediment-hosted aquifers and enrichment of novel symbionts in the deep terrestrial subsurface.</title>
        <authorList>
            <person name="Probst A.J."/>
            <person name="Ladd B."/>
            <person name="Jarett J.K."/>
            <person name="Geller-Mcgrath D.E."/>
            <person name="Sieber C.M.K."/>
            <person name="Emerson J.B."/>
            <person name="Anantharaman K."/>
            <person name="Thomas B.C."/>
            <person name="Malmstrom R."/>
            <person name="Stieglmeier M."/>
            <person name="Klingl A."/>
            <person name="Woyke T."/>
            <person name="Ryan C.M."/>
            <person name="Banfield J.F."/>
        </authorList>
    </citation>
    <scope>NUCLEOTIDE SEQUENCE [LARGE SCALE GENOMIC DNA]</scope>
</reference>
<dbReference type="InterPro" id="IPR006009">
    <property type="entry name" value="GlcNAc_MurG"/>
</dbReference>
<dbReference type="GO" id="GO:0050511">
    <property type="term" value="F:undecaprenyldiphospho-muramoylpentapeptide beta-N-acetylglucosaminyltransferase activity"/>
    <property type="evidence" value="ECO:0007669"/>
    <property type="project" value="UniProtKB-UniRule"/>
</dbReference>
<dbReference type="SUPFAM" id="SSF53623">
    <property type="entry name" value="MurD-like peptide ligases, catalytic domain"/>
    <property type="match status" value="1"/>
</dbReference>
<dbReference type="GO" id="GO:0051991">
    <property type="term" value="F:UDP-N-acetyl-D-glucosamine:N-acetylmuramoyl-L-alanyl-D-glutamyl-meso-2,6-diaminopimelyl-D-alanyl-D-alanine-diphosphoundecaprenol 4-beta-N-acetylglucosaminlytransferase activity"/>
    <property type="evidence" value="ECO:0007669"/>
    <property type="project" value="RHEA"/>
</dbReference>
<dbReference type="GO" id="GO:0005886">
    <property type="term" value="C:plasma membrane"/>
    <property type="evidence" value="ECO:0007669"/>
    <property type="project" value="UniProtKB-SubCell"/>
</dbReference>
<dbReference type="UniPathway" id="UPA00219"/>
<comment type="pathway">
    <text evidence="11">Cell wall biogenesis; peptidoglycan biosynthesis.</text>
</comment>
<feature type="domain" description="Mur ligase N-terminal catalytic" evidence="13">
    <location>
        <begin position="368"/>
        <end position="455"/>
    </location>
</feature>
<feature type="transmembrane region" description="Helical" evidence="12">
    <location>
        <begin position="75"/>
        <end position="97"/>
    </location>
</feature>
<feature type="domain" description="Glycosyltransferase family 28 N-terminal" evidence="15">
    <location>
        <begin position="9"/>
        <end position="150"/>
    </location>
</feature>
<keyword evidence="4" id="KW-0547">Nucleotide-binding</keyword>
<evidence type="ECO:0000259" key="14">
    <source>
        <dbReference type="Pfam" id="PF02875"/>
    </source>
</evidence>
<keyword evidence="11" id="KW-0328">Glycosyltransferase</keyword>
<comment type="catalytic activity">
    <reaction evidence="11">
        <text>di-trans,octa-cis-undecaprenyl diphospho-N-acetyl-alpha-D-muramoyl-L-alanyl-D-glutamyl-meso-2,6-diaminopimeloyl-D-alanyl-D-alanine + UDP-N-acetyl-alpha-D-glucosamine = di-trans,octa-cis-undecaprenyl diphospho-[N-acetyl-alpha-D-glucosaminyl-(1-&gt;4)]-N-acetyl-alpha-D-muramoyl-L-alanyl-D-glutamyl-meso-2,6-diaminopimeloyl-D-alanyl-D-alanine + UDP + H(+)</text>
        <dbReference type="Rhea" id="RHEA:31227"/>
        <dbReference type="ChEBI" id="CHEBI:15378"/>
        <dbReference type="ChEBI" id="CHEBI:57705"/>
        <dbReference type="ChEBI" id="CHEBI:58223"/>
        <dbReference type="ChEBI" id="CHEBI:61387"/>
        <dbReference type="ChEBI" id="CHEBI:61388"/>
        <dbReference type="EC" id="2.4.1.227"/>
    </reaction>
</comment>
<dbReference type="AlphaFoldDB" id="A0A2M6WWW5"/>
<comment type="function">
    <text evidence="11">Cell wall formation. Catalyzes the transfer of a GlcNAc subunit on undecaprenyl-pyrophosphoryl-MurNAc-pentapeptide (lipid intermediate I) to form undecaprenyl-pyrophosphoryl-MurNAc-(pentapeptide)GlcNAc (lipid intermediate II).</text>
</comment>
<dbReference type="SUPFAM" id="SSF53756">
    <property type="entry name" value="UDP-Glycosyltransferase/glycogen phosphorylase"/>
    <property type="match status" value="1"/>
</dbReference>
<feature type="binding site" evidence="11">
    <location>
        <position position="173"/>
    </location>
    <ligand>
        <name>UDP-N-acetyl-alpha-D-glucosamine</name>
        <dbReference type="ChEBI" id="CHEBI:57705"/>
    </ligand>
</feature>
<comment type="subcellular location">
    <subcellularLocation>
        <location evidence="11">Cell membrane</location>
        <topology evidence="11">Peripheral membrane protein</topology>
        <orientation evidence="11">Cytoplasmic side</orientation>
    </subcellularLocation>
</comment>
<feature type="binding site" evidence="11">
    <location>
        <position position="295"/>
    </location>
    <ligand>
        <name>UDP-N-acetyl-alpha-D-glucosamine</name>
        <dbReference type="ChEBI" id="CHEBI:57705"/>
    </ligand>
</feature>
<dbReference type="PANTHER" id="PTHR43445">
    <property type="entry name" value="UDP-N-ACETYLMURAMATE--L-ALANINE LIGASE-RELATED"/>
    <property type="match status" value="1"/>
</dbReference>
<dbReference type="Pfam" id="PF03033">
    <property type="entry name" value="Glyco_transf_28"/>
    <property type="match status" value="1"/>
</dbReference>
<proteinExistence type="inferred from homology"/>
<keyword evidence="6 11" id="KW-0133">Cell shape</keyword>
<dbReference type="PANTHER" id="PTHR43445:SF3">
    <property type="entry name" value="UDP-N-ACETYLMURAMATE--L-ALANINE LIGASE"/>
    <property type="match status" value="1"/>
</dbReference>
<dbReference type="Pfam" id="PF08245">
    <property type="entry name" value="Mur_ligase_M"/>
    <property type="match status" value="1"/>
</dbReference>
<accession>A0A2M6WWW5</accession>
<dbReference type="Pfam" id="PF02875">
    <property type="entry name" value="Mur_ligase_C"/>
    <property type="match status" value="1"/>
</dbReference>
<keyword evidence="3 11" id="KW-0132">Cell division</keyword>
<dbReference type="Proteomes" id="UP000228596">
    <property type="component" value="Unassembled WGS sequence"/>
</dbReference>
<protein>
    <recommendedName>
        <fullName evidence="11">UDP-N-acetylglucosamine--N-acetylmuramyl-(pentapeptide) pyrophosphoryl-undecaprenol N-acetylglucosamine transferase</fullName>
        <ecNumber evidence="11">2.4.1.227</ecNumber>
    </recommendedName>
    <alternativeName>
        <fullName evidence="11">Undecaprenyl-PP-MurNAc-pentapeptide-UDPGlcNAc GlcNAc transferase</fullName>
    </alternativeName>
</protein>
<dbReference type="HAMAP" id="MF_00033">
    <property type="entry name" value="MurG"/>
    <property type="match status" value="1"/>
</dbReference>
<evidence type="ECO:0000256" key="10">
    <source>
        <dbReference type="ARBA" id="ARBA00023316"/>
    </source>
</evidence>
<dbReference type="GO" id="GO:0005524">
    <property type="term" value="F:ATP binding"/>
    <property type="evidence" value="ECO:0007669"/>
    <property type="project" value="UniProtKB-KW"/>
</dbReference>
<keyword evidence="11" id="KW-0808">Transferase</keyword>
<comment type="similarity">
    <text evidence="11">Belongs to the glycosyltransferase 28 family. MurG subfamily.</text>
</comment>
<evidence type="ECO:0000256" key="4">
    <source>
        <dbReference type="ARBA" id="ARBA00022741"/>
    </source>
</evidence>
<dbReference type="Gene3D" id="3.40.50.720">
    <property type="entry name" value="NAD(P)-binding Rossmann-like Domain"/>
    <property type="match status" value="1"/>
</dbReference>
<dbReference type="GO" id="GO:0005975">
    <property type="term" value="P:carbohydrate metabolic process"/>
    <property type="evidence" value="ECO:0007669"/>
    <property type="project" value="InterPro"/>
</dbReference>
<keyword evidence="1 11" id="KW-1003">Cell membrane</keyword>
<dbReference type="GO" id="GO:0016881">
    <property type="term" value="F:acid-amino acid ligase activity"/>
    <property type="evidence" value="ECO:0007669"/>
    <property type="project" value="InterPro"/>
</dbReference>
<dbReference type="GO" id="GO:0051301">
    <property type="term" value="P:cell division"/>
    <property type="evidence" value="ECO:0007669"/>
    <property type="project" value="UniProtKB-KW"/>
</dbReference>
<dbReference type="SUPFAM" id="SSF51984">
    <property type="entry name" value="MurCD N-terminal domain"/>
    <property type="match status" value="1"/>
</dbReference>
<evidence type="ECO:0000256" key="6">
    <source>
        <dbReference type="ARBA" id="ARBA00022960"/>
    </source>
</evidence>
<dbReference type="Gene3D" id="3.40.50.2000">
    <property type="entry name" value="Glycogen Phosphorylase B"/>
    <property type="match status" value="2"/>
</dbReference>
<dbReference type="InterPro" id="IPR000713">
    <property type="entry name" value="Mur_ligase_N"/>
</dbReference>
<dbReference type="InterPro" id="IPR013221">
    <property type="entry name" value="Mur_ligase_cen"/>
</dbReference>
<evidence type="ECO:0000313" key="18">
    <source>
        <dbReference type="EMBL" id="PIT97259.1"/>
    </source>
</evidence>
<dbReference type="Pfam" id="PF04101">
    <property type="entry name" value="Glyco_tran_28_C"/>
    <property type="match status" value="1"/>
</dbReference>
<dbReference type="SUPFAM" id="SSF53244">
    <property type="entry name" value="MurD-like peptide ligases, peptide-binding domain"/>
    <property type="match status" value="1"/>
</dbReference>
<dbReference type="InterPro" id="IPR004276">
    <property type="entry name" value="GlycoTrans_28_N"/>
</dbReference>
<dbReference type="CDD" id="cd03785">
    <property type="entry name" value="GT28_MurG"/>
    <property type="match status" value="1"/>
</dbReference>
<evidence type="ECO:0000256" key="1">
    <source>
        <dbReference type="ARBA" id="ARBA00022475"/>
    </source>
</evidence>
<evidence type="ECO:0000256" key="11">
    <source>
        <dbReference type="HAMAP-Rule" id="MF_00033"/>
    </source>
</evidence>
<organism evidence="18 19">
    <name type="scientific">Candidatus Berkelbacteria bacterium CG10_big_fil_rev_8_21_14_0_10_41_12</name>
    <dbReference type="NCBI Taxonomy" id="1974513"/>
    <lineage>
        <taxon>Bacteria</taxon>
        <taxon>Candidatus Berkelbacteria</taxon>
    </lineage>
</organism>
<keyword evidence="12" id="KW-1133">Transmembrane helix</keyword>
<evidence type="ECO:0000259" key="13">
    <source>
        <dbReference type="Pfam" id="PF01225"/>
    </source>
</evidence>
<keyword evidence="7 11" id="KW-0573">Peptidoglycan synthesis</keyword>
<evidence type="ECO:0000256" key="5">
    <source>
        <dbReference type="ARBA" id="ARBA00022840"/>
    </source>
</evidence>
<evidence type="ECO:0000256" key="8">
    <source>
        <dbReference type="ARBA" id="ARBA00023136"/>
    </source>
</evidence>
<keyword evidence="8 11" id="KW-0472">Membrane</keyword>
<name>A0A2M6WWW5_9BACT</name>
<evidence type="ECO:0000256" key="7">
    <source>
        <dbReference type="ARBA" id="ARBA00022984"/>
    </source>
</evidence>
<keyword evidence="2" id="KW-0436">Ligase</keyword>
<keyword evidence="12" id="KW-0812">Transmembrane</keyword>
<evidence type="ECO:0000256" key="2">
    <source>
        <dbReference type="ARBA" id="ARBA00022598"/>
    </source>
</evidence>
<dbReference type="EC" id="2.4.1.227" evidence="11"/>
<feature type="domain" description="Glycosyl transferase family 28 C-terminal" evidence="16">
    <location>
        <begin position="188"/>
        <end position="332"/>
    </location>
</feature>
<evidence type="ECO:0000256" key="3">
    <source>
        <dbReference type="ARBA" id="ARBA00022618"/>
    </source>
</evidence>
<dbReference type="InterPro" id="IPR036615">
    <property type="entry name" value="Mur_ligase_C_dom_sf"/>
</dbReference>
<dbReference type="GO" id="GO:0071555">
    <property type="term" value="P:cell wall organization"/>
    <property type="evidence" value="ECO:0007669"/>
    <property type="project" value="UniProtKB-KW"/>
</dbReference>
<gene>
    <name evidence="11" type="primary">murG</name>
    <name evidence="18" type="ORF">COT77_02425</name>
</gene>
<dbReference type="EMBL" id="PEZV01000026">
    <property type="protein sequence ID" value="PIT97259.1"/>
    <property type="molecule type" value="Genomic_DNA"/>
</dbReference>
<comment type="caution">
    <text evidence="18">The sequence shown here is derived from an EMBL/GenBank/DDBJ whole genome shotgun (WGS) entry which is preliminary data.</text>
</comment>
<feature type="binding site" evidence="11">
    <location>
        <begin position="16"/>
        <end position="18"/>
    </location>
    <ligand>
        <name>UDP-N-acetyl-alpha-D-glucosamine</name>
        <dbReference type="ChEBI" id="CHEBI:57705"/>
    </ligand>
</feature>
<evidence type="ECO:0000313" key="19">
    <source>
        <dbReference type="Proteomes" id="UP000228596"/>
    </source>
</evidence>
<feature type="binding site" evidence="11">
    <location>
        <position position="194"/>
    </location>
    <ligand>
        <name>UDP-N-acetyl-alpha-D-glucosamine</name>
        <dbReference type="ChEBI" id="CHEBI:57705"/>
    </ligand>
</feature>
<feature type="domain" description="Mur ligase central" evidence="17">
    <location>
        <begin position="460"/>
        <end position="643"/>
    </location>
</feature>
<evidence type="ECO:0000259" key="15">
    <source>
        <dbReference type="Pfam" id="PF03033"/>
    </source>
</evidence>
<keyword evidence="9 11" id="KW-0131">Cell cycle</keyword>
<dbReference type="InterPro" id="IPR050061">
    <property type="entry name" value="MurCDEF_pg_biosynth"/>
</dbReference>
<evidence type="ECO:0000259" key="17">
    <source>
        <dbReference type="Pfam" id="PF08245"/>
    </source>
</evidence>
<evidence type="ECO:0000256" key="9">
    <source>
        <dbReference type="ARBA" id="ARBA00023306"/>
    </source>
</evidence>
<dbReference type="Pfam" id="PF01225">
    <property type="entry name" value="Mur_ligase"/>
    <property type="match status" value="1"/>
</dbReference>
<dbReference type="Gene3D" id="3.90.190.20">
    <property type="entry name" value="Mur ligase, C-terminal domain"/>
    <property type="match status" value="1"/>
</dbReference>
<evidence type="ECO:0000259" key="16">
    <source>
        <dbReference type="Pfam" id="PF04101"/>
    </source>
</evidence>
<dbReference type="InterPro" id="IPR007235">
    <property type="entry name" value="Glyco_trans_28_C"/>
</dbReference>
<keyword evidence="5" id="KW-0067">ATP-binding</keyword>
<dbReference type="Gene3D" id="3.40.1190.10">
    <property type="entry name" value="Mur-like, catalytic domain"/>
    <property type="match status" value="1"/>
</dbReference>
<keyword evidence="10 11" id="KW-0961">Cell wall biogenesis/degradation</keyword>
<dbReference type="GO" id="GO:0009252">
    <property type="term" value="P:peptidoglycan biosynthetic process"/>
    <property type="evidence" value="ECO:0007669"/>
    <property type="project" value="UniProtKB-UniRule"/>
</dbReference>
<evidence type="ECO:0000256" key="12">
    <source>
        <dbReference type="SAM" id="Phobius"/>
    </source>
</evidence>